<organism evidence="1 2">
    <name type="scientific">Thermus brockianus</name>
    <dbReference type="NCBI Taxonomy" id="56956"/>
    <lineage>
        <taxon>Bacteria</taxon>
        <taxon>Thermotogati</taxon>
        <taxon>Deinococcota</taxon>
        <taxon>Deinococci</taxon>
        <taxon>Thermales</taxon>
        <taxon>Thermaceae</taxon>
        <taxon>Thermus</taxon>
    </lineage>
</organism>
<dbReference type="OrthoDB" id="9776792at2"/>
<dbReference type="KEGG" id="tbc:A0O31_02383"/>
<name>A0A1J0LW41_THEBO</name>
<dbReference type="InterPro" id="IPR013418">
    <property type="entry name" value="CRISPR-assoc_prot_Cas7/Csd2"/>
</dbReference>
<dbReference type="RefSeq" id="WP_071678099.1">
    <property type="nucleotide sequence ID" value="NZ_CP016313.1"/>
</dbReference>
<dbReference type="EMBL" id="CP016313">
    <property type="protein sequence ID" value="APD10408.1"/>
    <property type="molecule type" value="Genomic_DNA"/>
</dbReference>
<protein>
    <submittedName>
        <fullName evidence="1">Uncharacterized protein</fullName>
    </submittedName>
</protein>
<dbReference type="Proteomes" id="UP000182993">
    <property type="component" value="Plasmid pTB1"/>
</dbReference>
<dbReference type="GO" id="GO:0043571">
    <property type="term" value="P:maintenance of CRISPR repeat elements"/>
    <property type="evidence" value="ECO:0007669"/>
    <property type="project" value="InterPro"/>
</dbReference>
<accession>A0A1J0LW41</accession>
<reference evidence="2" key="1">
    <citation type="submission" date="2016-06" db="EMBL/GenBank/DDBJ databases">
        <title>Whole genome sequencing of Thermus brockianus strain GE-1.</title>
        <authorList>
            <person name="Schaefers C."/>
            <person name="Blank S."/>
            <person name="Wiebusch S."/>
            <person name="Elleuche S."/>
            <person name="Antranikian G."/>
        </authorList>
    </citation>
    <scope>NUCLEOTIDE SEQUENCE [LARGE SCALE GENOMIC DNA]</scope>
    <source>
        <strain evidence="2">GE-1</strain>
        <plasmid evidence="2">ptb1</plasmid>
    </source>
</reference>
<sequence length="385" mass="43606">MNERHLNPEVRHEFVFLFEVWYGNPNGDPDAGNLPRVDPETMHGLVTDVALKRKIRDYIAQVYEGQPRFSIFVQSKVALNRLILEGFQEAGIEPVSLPLGQLGFAVDETLLEYLDSLSEKGFSREGDTLYFTGEAKKEEEFSAILVDEGESLPDPLKENLKKIAKELAKAARNKKLTDEDRKKVREKLAERFFDVRMFGAVLSTGLNAGQVRGPVQLTFARSLDPVAPLDVRITRVAITREEDRARKETEMGRKPVVPYGLYRAHGFFNPFLGKETGVRREDLEALWNAMSELFELDRSAARGEMVVRGLAVFSHEDPKGNAPAHRLFDLIKVERRQDVRTPRSFSDYRVMAPMGGSLEAYGFPKVHLTWLVRPEGMEELPSDVG</sequence>
<dbReference type="NCBIfam" id="TIGR02589">
    <property type="entry name" value="cas_Csd2"/>
    <property type="match status" value="1"/>
</dbReference>
<dbReference type="NCBIfam" id="TIGR01595">
    <property type="entry name" value="cas_CT1132"/>
    <property type="match status" value="1"/>
</dbReference>
<proteinExistence type="predicted"/>
<evidence type="ECO:0000313" key="1">
    <source>
        <dbReference type="EMBL" id="APD10408.1"/>
    </source>
</evidence>
<geneLocation type="plasmid" evidence="2">
    <name>ptb1</name>
</geneLocation>
<gene>
    <name evidence="1" type="ORF">A0O31_02383</name>
</gene>
<keyword evidence="1" id="KW-0614">Plasmid</keyword>
<evidence type="ECO:0000313" key="2">
    <source>
        <dbReference type="Proteomes" id="UP000182993"/>
    </source>
</evidence>
<dbReference type="InterPro" id="IPR006482">
    <property type="entry name" value="Cas7_Csh2/Csh2"/>
</dbReference>
<dbReference type="AlphaFoldDB" id="A0A1J0LW41"/>
<dbReference type="Pfam" id="PF05107">
    <property type="entry name" value="Cas_Cas7"/>
    <property type="match status" value="2"/>
</dbReference>